<dbReference type="SUPFAM" id="SSF56037">
    <property type="entry name" value="PheT/TilS domain"/>
    <property type="match status" value="1"/>
</dbReference>
<dbReference type="OrthoDB" id="9807403at2"/>
<dbReference type="GO" id="GO:0006400">
    <property type="term" value="P:tRNA modification"/>
    <property type="evidence" value="ECO:0007669"/>
    <property type="project" value="UniProtKB-UniRule"/>
</dbReference>
<keyword evidence="6 8" id="KW-0067">ATP-binding</keyword>
<dbReference type="InterPro" id="IPR011063">
    <property type="entry name" value="TilS/TtcA_N"/>
</dbReference>
<keyword evidence="11" id="KW-1185">Reference proteome</keyword>
<dbReference type="PANTHER" id="PTHR43033:SF1">
    <property type="entry name" value="TRNA(ILE)-LYSIDINE SYNTHASE-RELATED"/>
    <property type="match status" value="1"/>
</dbReference>
<dbReference type="InterPro" id="IPR014729">
    <property type="entry name" value="Rossmann-like_a/b/a_fold"/>
</dbReference>
<comment type="function">
    <text evidence="8">Ligates lysine onto the cytidine present at position 34 of the AUA codon-specific tRNA(Ile) that contains the anticodon CAU, in an ATP-dependent manner. Cytidine is converted to lysidine, thus changing the amino acid specificity of the tRNA from methionine to isoleucine.</text>
</comment>
<comment type="domain">
    <text evidence="8">The N-terminal region contains the highly conserved SGGXDS motif, predicted to be a P-loop motif involved in ATP binding.</text>
</comment>
<evidence type="ECO:0000259" key="9">
    <source>
        <dbReference type="SMART" id="SM00977"/>
    </source>
</evidence>
<keyword evidence="4 8" id="KW-0819">tRNA processing</keyword>
<evidence type="ECO:0000313" key="11">
    <source>
        <dbReference type="Proteomes" id="UP000192731"/>
    </source>
</evidence>
<evidence type="ECO:0000256" key="3">
    <source>
        <dbReference type="ARBA" id="ARBA00022598"/>
    </source>
</evidence>
<dbReference type="SMART" id="SM00977">
    <property type="entry name" value="TilS_C"/>
    <property type="match status" value="1"/>
</dbReference>
<dbReference type="STRING" id="656914.SAMN00017405_1138"/>
<name>A0A1W1UYK6_DESTI</name>
<reference evidence="10 11" key="1">
    <citation type="submission" date="2017-04" db="EMBL/GenBank/DDBJ databases">
        <authorList>
            <person name="Afonso C.L."/>
            <person name="Miller P.J."/>
            <person name="Scott M.A."/>
            <person name="Spackman E."/>
            <person name="Goraichik I."/>
            <person name="Dimitrov K.M."/>
            <person name="Suarez D.L."/>
            <person name="Swayne D.E."/>
        </authorList>
    </citation>
    <scope>NUCLEOTIDE SEQUENCE [LARGE SCALE GENOMIC DNA]</scope>
    <source>
        <strain evidence="10 11">DSM 11270</strain>
    </source>
</reference>
<dbReference type="Pfam" id="PF01171">
    <property type="entry name" value="ATP_bind_3"/>
    <property type="match status" value="1"/>
</dbReference>
<dbReference type="SUPFAM" id="SSF82829">
    <property type="entry name" value="MesJ substrate recognition domain-like"/>
    <property type="match status" value="1"/>
</dbReference>
<dbReference type="NCBIfam" id="TIGR02432">
    <property type="entry name" value="lysidine_TilS_N"/>
    <property type="match status" value="1"/>
</dbReference>
<dbReference type="EMBL" id="FWWT01000013">
    <property type="protein sequence ID" value="SMB86222.1"/>
    <property type="molecule type" value="Genomic_DNA"/>
</dbReference>
<dbReference type="EC" id="6.3.4.19" evidence="8"/>
<dbReference type="HAMAP" id="MF_01161">
    <property type="entry name" value="tRNA_Ile_lys_synt"/>
    <property type="match status" value="1"/>
</dbReference>
<sequence>MNFVKKVEWTIKKHTMIQAKDKILVGVSGGADSLALLYVLKELKQKHDFELGVVCVDHMFRGEESKKEALYVQELATKWGINSYVYEKNVPKIIKKTGLSPEDAGHKIRHEIYNELKGKYNYTKLALGHHAEDRAETVLLHLVQGTGLKGLASMPPVFNWMIRPLAEVTKQEVIDYCQKEKIIYHQDPTNEQKIYLRNKIRLDLIPYLQKELNPNIVEALLKLENIVEVDNKFLENYTKKIKKEVLSSSQNDNIIIDLEKFNKLDLAIKRRILRDIYQNLRKDTQGLSYHHVENIIELSLNKKGAKSINLPQGIIVKKSYTSLIFTQNKKESVVEKNREIPVNVPGKTIIPGEDIIIEAFLSDKMIKSKDYYQVVVDRDKLPSPLTIRKRKPGDRVHLLGMEGTKKLKNFFIDRKIEKEKRDQINLICSGDNIIWIPGLALSNQVRVTNETKNYLILQIKSKEIV</sequence>
<evidence type="ECO:0000256" key="4">
    <source>
        <dbReference type="ARBA" id="ARBA00022694"/>
    </source>
</evidence>
<evidence type="ECO:0000256" key="7">
    <source>
        <dbReference type="ARBA" id="ARBA00048539"/>
    </source>
</evidence>
<dbReference type="InterPro" id="IPR012796">
    <property type="entry name" value="Lysidine-tRNA-synth_C"/>
</dbReference>
<dbReference type="SUPFAM" id="SSF52402">
    <property type="entry name" value="Adenine nucleotide alpha hydrolases-like"/>
    <property type="match status" value="1"/>
</dbReference>
<feature type="domain" description="Lysidine-tRNA(Ile) synthetase C-terminal" evidence="9">
    <location>
        <begin position="385"/>
        <end position="457"/>
    </location>
</feature>
<evidence type="ECO:0000313" key="10">
    <source>
        <dbReference type="EMBL" id="SMB86222.1"/>
    </source>
</evidence>
<organism evidence="10 11">
    <name type="scientific">Desulfonispora thiosulfatigenes DSM 11270</name>
    <dbReference type="NCBI Taxonomy" id="656914"/>
    <lineage>
        <taxon>Bacteria</taxon>
        <taxon>Bacillati</taxon>
        <taxon>Bacillota</taxon>
        <taxon>Clostridia</taxon>
        <taxon>Eubacteriales</taxon>
        <taxon>Peptococcaceae</taxon>
        <taxon>Desulfonispora</taxon>
    </lineage>
</organism>
<dbReference type="Pfam" id="PF11734">
    <property type="entry name" value="TilS_C"/>
    <property type="match status" value="1"/>
</dbReference>
<dbReference type="Proteomes" id="UP000192731">
    <property type="component" value="Unassembled WGS sequence"/>
</dbReference>
<dbReference type="Gene3D" id="1.20.59.20">
    <property type="match status" value="1"/>
</dbReference>
<evidence type="ECO:0000256" key="1">
    <source>
        <dbReference type="ARBA" id="ARBA00004496"/>
    </source>
</evidence>
<evidence type="ECO:0000256" key="8">
    <source>
        <dbReference type="HAMAP-Rule" id="MF_01161"/>
    </source>
</evidence>
<dbReference type="CDD" id="cd01992">
    <property type="entry name" value="TilS_N"/>
    <property type="match status" value="1"/>
</dbReference>
<evidence type="ECO:0000256" key="5">
    <source>
        <dbReference type="ARBA" id="ARBA00022741"/>
    </source>
</evidence>
<dbReference type="InterPro" id="IPR012094">
    <property type="entry name" value="tRNA_Ile_lys_synt"/>
</dbReference>
<keyword evidence="2 8" id="KW-0963">Cytoplasm</keyword>
<dbReference type="Gene3D" id="3.40.50.620">
    <property type="entry name" value="HUPs"/>
    <property type="match status" value="1"/>
</dbReference>
<evidence type="ECO:0000256" key="6">
    <source>
        <dbReference type="ARBA" id="ARBA00022840"/>
    </source>
</evidence>
<dbReference type="GO" id="GO:0005524">
    <property type="term" value="F:ATP binding"/>
    <property type="evidence" value="ECO:0007669"/>
    <property type="project" value="UniProtKB-UniRule"/>
</dbReference>
<dbReference type="PANTHER" id="PTHR43033">
    <property type="entry name" value="TRNA(ILE)-LYSIDINE SYNTHASE-RELATED"/>
    <property type="match status" value="1"/>
</dbReference>
<gene>
    <name evidence="8" type="primary">tilS</name>
    <name evidence="10" type="ORF">SAMN00017405_1138</name>
</gene>
<dbReference type="GO" id="GO:0005737">
    <property type="term" value="C:cytoplasm"/>
    <property type="evidence" value="ECO:0007669"/>
    <property type="project" value="UniProtKB-SubCell"/>
</dbReference>
<dbReference type="NCBIfam" id="TIGR02433">
    <property type="entry name" value="lysidine_TilS_C"/>
    <property type="match status" value="1"/>
</dbReference>
<dbReference type="RefSeq" id="WP_084052532.1">
    <property type="nucleotide sequence ID" value="NZ_FWWT01000013.1"/>
</dbReference>
<comment type="similarity">
    <text evidence="8">Belongs to the tRNA(Ile)-lysidine synthase family.</text>
</comment>
<dbReference type="InterPro" id="IPR012795">
    <property type="entry name" value="tRNA_Ile_lys_synt_N"/>
</dbReference>
<comment type="catalytic activity">
    <reaction evidence="7 8">
        <text>cytidine(34) in tRNA(Ile2) + L-lysine + ATP = lysidine(34) in tRNA(Ile2) + AMP + diphosphate + H(+)</text>
        <dbReference type="Rhea" id="RHEA:43744"/>
        <dbReference type="Rhea" id="RHEA-COMP:10625"/>
        <dbReference type="Rhea" id="RHEA-COMP:10670"/>
        <dbReference type="ChEBI" id="CHEBI:15378"/>
        <dbReference type="ChEBI" id="CHEBI:30616"/>
        <dbReference type="ChEBI" id="CHEBI:32551"/>
        <dbReference type="ChEBI" id="CHEBI:33019"/>
        <dbReference type="ChEBI" id="CHEBI:82748"/>
        <dbReference type="ChEBI" id="CHEBI:83665"/>
        <dbReference type="ChEBI" id="CHEBI:456215"/>
        <dbReference type="EC" id="6.3.4.19"/>
    </reaction>
</comment>
<accession>A0A1W1UYK6</accession>
<dbReference type="AlphaFoldDB" id="A0A1W1UYK6"/>
<evidence type="ECO:0000256" key="2">
    <source>
        <dbReference type="ARBA" id="ARBA00022490"/>
    </source>
</evidence>
<dbReference type="GO" id="GO:0032267">
    <property type="term" value="F:tRNA(Ile)-lysidine synthase activity"/>
    <property type="evidence" value="ECO:0007669"/>
    <property type="project" value="UniProtKB-EC"/>
</dbReference>
<feature type="binding site" evidence="8">
    <location>
        <begin position="28"/>
        <end position="33"/>
    </location>
    <ligand>
        <name>ATP</name>
        <dbReference type="ChEBI" id="CHEBI:30616"/>
    </ligand>
</feature>
<protein>
    <recommendedName>
        <fullName evidence="8">tRNA(Ile)-lysidine synthase</fullName>
        <ecNumber evidence="8">6.3.4.19</ecNumber>
    </recommendedName>
    <alternativeName>
        <fullName evidence="8">tRNA(Ile)-2-lysyl-cytidine synthase</fullName>
    </alternativeName>
    <alternativeName>
        <fullName evidence="8">tRNA(Ile)-lysidine synthetase</fullName>
    </alternativeName>
</protein>
<proteinExistence type="inferred from homology"/>
<keyword evidence="5 8" id="KW-0547">Nucleotide-binding</keyword>
<keyword evidence="3 8" id="KW-0436">Ligase</keyword>
<comment type="subcellular location">
    <subcellularLocation>
        <location evidence="1 8">Cytoplasm</location>
    </subcellularLocation>
</comment>